<evidence type="ECO:0000256" key="1">
    <source>
        <dbReference type="SAM" id="SignalP"/>
    </source>
</evidence>
<name>A0ABV7F4M3_9BURK</name>
<dbReference type="EMBL" id="JBHRTP010000032">
    <property type="protein sequence ID" value="MFC3108480.1"/>
    <property type="molecule type" value="Genomic_DNA"/>
</dbReference>
<accession>A0ABV7F4M3</accession>
<feature type="signal peptide" evidence="1">
    <location>
        <begin position="1"/>
        <end position="28"/>
    </location>
</feature>
<sequence length="255" mass="28134">MKKLLTRTVSSTASALLAFGLLSAPAWALDHPAPKRPFNLPPSAELSYSIKARQSGLMIGGDATVSWNVADNKYSVVTETRAMILGKILDARSEGAIDQYGLAPVQFTEKRFRKGASSTSFSRSDKLIRFSESSETYPIVGGEQDRTSAIWQLIAVARGAPDKFKVGSDWKFFVAGRRDAEPWSFKVVKQENIQTPLGELAAVHIVKAPPPDSTDQQLDIWLAPSLEWYPVRLRFTDADGDFVEQFLEKISKTAP</sequence>
<protein>
    <submittedName>
        <fullName evidence="2">DUF3108 domain-containing protein</fullName>
    </submittedName>
</protein>
<reference evidence="3" key="1">
    <citation type="journal article" date="2019" name="Int. J. Syst. Evol. Microbiol.">
        <title>The Global Catalogue of Microorganisms (GCM) 10K type strain sequencing project: providing services to taxonomists for standard genome sequencing and annotation.</title>
        <authorList>
            <consortium name="The Broad Institute Genomics Platform"/>
            <consortium name="The Broad Institute Genome Sequencing Center for Infectious Disease"/>
            <person name="Wu L."/>
            <person name="Ma J."/>
        </authorList>
    </citation>
    <scope>NUCLEOTIDE SEQUENCE [LARGE SCALE GENOMIC DNA]</scope>
    <source>
        <strain evidence="3">KCTC 42986</strain>
    </source>
</reference>
<organism evidence="2 3">
    <name type="scientific">Undibacterium arcticum</name>
    <dbReference type="NCBI Taxonomy" id="1762892"/>
    <lineage>
        <taxon>Bacteria</taxon>
        <taxon>Pseudomonadati</taxon>
        <taxon>Pseudomonadota</taxon>
        <taxon>Betaproteobacteria</taxon>
        <taxon>Burkholderiales</taxon>
        <taxon>Oxalobacteraceae</taxon>
        <taxon>Undibacterium</taxon>
    </lineage>
</organism>
<evidence type="ECO:0000313" key="2">
    <source>
        <dbReference type="EMBL" id="MFC3108480.1"/>
    </source>
</evidence>
<keyword evidence="3" id="KW-1185">Reference proteome</keyword>
<dbReference type="RefSeq" id="WP_390322138.1">
    <property type="nucleotide sequence ID" value="NZ_JBHRTP010000032.1"/>
</dbReference>
<comment type="caution">
    <text evidence="2">The sequence shown here is derived from an EMBL/GenBank/DDBJ whole genome shotgun (WGS) entry which is preliminary data.</text>
</comment>
<keyword evidence="1" id="KW-0732">Signal</keyword>
<dbReference type="Proteomes" id="UP001595530">
    <property type="component" value="Unassembled WGS sequence"/>
</dbReference>
<gene>
    <name evidence="2" type="ORF">ACFOFO_10975</name>
</gene>
<feature type="chain" id="PRO_5047302785" evidence="1">
    <location>
        <begin position="29"/>
        <end position="255"/>
    </location>
</feature>
<evidence type="ECO:0000313" key="3">
    <source>
        <dbReference type="Proteomes" id="UP001595530"/>
    </source>
</evidence>
<dbReference type="InterPro" id="IPR021457">
    <property type="entry name" value="DUF3108"/>
</dbReference>
<proteinExistence type="predicted"/>
<dbReference type="Pfam" id="PF11306">
    <property type="entry name" value="DUF3108"/>
    <property type="match status" value="1"/>
</dbReference>